<feature type="coiled-coil region" evidence="1">
    <location>
        <begin position="54"/>
        <end position="81"/>
    </location>
</feature>
<keyword evidence="1" id="KW-0175">Coiled coil</keyword>
<evidence type="ECO:0000259" key="3">
    <source>
        <dbReference type="Pfam" id="PF16331"/>
    </source>
</evidence>
<dbReference type="InterPro" id="IPR032519">
    <property type="entry name" value="YbgF_tri"/>
</dbReference>
<name>A0ABU2HFL2_9GAMM</name>
<organism evidence="4 5">
    <name type="scientific">Marinobacter xiaoshiensis</name>
    <dbReference type="NCBI Taxonomy" id="3073652"/>
    <lineage>
        <taxon>Bacteria</taxon>
        <taxon>Pseudomonadati</taxon>
        <taxon>Pseudomonadota</taxon>
        <taxon>Gammaproteobacteria</taxon>
        <taxon>Pseudomonadales</taxon>
        <taxon>Marinobacteraceae</taxon>
        <taxon>Marinobacter</taxon>
    </lineage>
</organism>
<evidence type="ECO:0000256" key="2">
    <source>
        <dbReference type="SAM" id="MobiDB-lite"/>
    </source>
</evidence>
<keyword evidence="1" id="KW-0574">Periplasm</keyword>
<dbReference type="InterPro" id="IPR011990">
    <property type="entry name" value="TPR-like_helical_dom_sf"/>
</dbReference>
<dbReference type="InterPro" id="IPR034706">
    <property type="entry name" value="CpoB"/>
</dbReference>
<dbReference type="Pfam" id="PF16331">
    <property type="entry name" value="TolA_bind_tri"/>
    <property type="match status" value="1"/>
</dbReference>
<keyword evidence="1" id="KW-0131">Cell cycle</keyword>
<feature type="chain" id="PRO_5044898243" description="Cell division coordinator CpoB" evidence="1">
    <location>
        <begin position="24"/>
        <end position="256"/>
    </location>
</feature>
<keyword evidence="1" id="KW-0132">Cell division</keyword>
<evidence type="ECO:0000313" key="4">
    <source>
        <dbReference type="EMBL" id="MDS1309863.1"/>
    </source>
</evidence>
<dbReference type="Gene3D" id="1.20.5.110">
    <property type="match status" value="1"/>
</dbReference>
<dbReference type="InterPro" id="IPR014162">
    <property type="entry name" value="CpoB_C"/>
</dbReference>
<evidence type="ECO:0000313" key="5">
    <source>
        <dbReference type="Proteomes" id="UP001267407"/>
    </source>
</evidence>
<protein>
    <recommendedName>
        <fullName evidence="1">Cell division coordinator CpoB</fullName>
    </recommendedName>
</protein>
<dbReference type="SUPFAM" id="SSF48452">
    <property type="entry name" value="TPR-like"/>
    <property type="match status" value="1"/>
</dbReference>
<reference evidence="4" key="1">
    <citation type="submission" date="2023-09" db="EMBL/GenBank/DDBJ databases">
        <title>Marinobacter sediminicola sp. nov. and Marinobacter maritimum sp. nov., isolated from marine sediment.</title>
        <authorList>
            <person name="An J."/>
        </authorList>
    </citation>
    <scope>NUCLEOTIDE SEQUENCE</scope>
    <source>
        <strain evidence="4">F60267</strain>
    </source>
</reference>
<feature type="region of interest" description="Disordered" evidence="2">
    <location>
        <begin position="101"/>
        <end position="120"/>
    </location>
</feature>
<accession>A0ABU2HFL2</accession>
<dbReference type="NCBIfam" id="TIGR02795">
    <property type="entry name" value="tol_pal_ybgF"/>
    <property type="match status" value="1"/>
</dbReference>
<sequence precursor="true">MRKQLMAAVIFPLALGQAGITLAQSSTPAFQNNASEAQRKANTSQATSELFYMIQQLQGEVRRLQGESEEQRHLIKRLQDQGRDRYIDLDQRILDLSEKVSAQPQATETASGAAGKSKPAAIREYRQPQAEERKAYNDIQDLIHSQKKYDEAISRIYEFIDKYPEGDLTVNAYYWLGEVYLVKPQLEQARQAFSIVATRYADHRKAPDAVYKLGVTLDRLDKKAEARRQMEQVVSDYPESDAAGLARKFLGSGQAQ</sequence>
<dbReference type="EMBL" id="JAVMBO010000007">
    <property type="protein sequence ID" value="MDS1309863.1"/>
    <property type="molecule type" value="Genomic_DNA"/>
</dbReference>
<feature type="signal peptide" evidence="1">
    <location>
        <begin position="1"/>
        <end position="23"/>
    </location>
</feature>
<gene>
    <name evidence="4" type="primary">ybgF</name>
    <name evidence="1" type="synonym">cpoB</name>
    <name evidence="4" type="ORF">RKA07_07030</name>
</gene>
<dbReference type="Gene3D" id="1.25.40.10">
    <property type="entry name" value="Tetratricopeptide repeat domain"/>
    <property type="match status" value="1"/>
</dbReference>
<dbReference type="Pfam" id="PF13174">
    <property type="entry name" value="TPR_6"/>
    <property type="match status" value="1"/>
</dbReference>
<feature type="compositionally biased region" description="Low complexity" evidence="2">
    <location>
        <begin position="110"/>
        <end position="120"/>
    </location>
</feature>
<comment type="function">
    <text evidence="1">Mediates coordination of peptidoglycan synthesis and outer membrane constriction during cell division.</text>
</comment>
<evidence type="ECO:0000256" key="1">
    <source>
        <dbReference type="HAMAP-Rule" id="MF_02066"/>
    </source>
</evidence>
<comment type="subcellular location">
    <subcellularLocation>
        <location evidence="1">Periplasm</location>
    </subcellularLocation>
</comment>
<dbReference type="HAMAP" id="MF_02066">
    <property type="entry name" value="CpoB"/>
    <property type="match status" value="1"/>
</dbReference>
<dbReference type="InterPro" id="IPR019734">
    <property type="entry name" value="TPR_rpt"/>
</dbReference>
<dbReference type="RefSeq" id="WP_310965952.1">
    <property type="nucleotide sequence ID" value="NZ_JAVMBO010000007.1"/>
</dbReference>
<comment type="caution">
    <text evidence="4">The sequence shown here is derived from an EMBL/GenBank/DDBJ whole genome shotgun (WGS) entry which is preliminary data.</text>
</comment>
<proteinExistence type="inferred from homology"/>
<keyword evidence="1" id="KW-0732">Signal</keyword>
<feature type="domain" description="YbgF trimerisation" evidence="3">
    <location>
        <begin position="41"/>
        <end position="99"/>
    </location>
</feature>
<keyword evidence="5" id="KW-1185">Reference proteome</keyword>
<dbReference type="Proteomes" id="UP001267407">
    <property type="component" value="Unassembled WGS sequence"/>
</dbReference>
<comment type="similarity">
    <text evidence="1">Belongs to the CpoB family.</text>
</comment>